<protein>
    <recommendedName>
        <fullName evidence="4">N-glycosylation protein EOS1</fullName>
    </recommendedName>
</protein>
<dbReference type="PANTHER" id="PTHR28147:SF1">
    <property type="entry name" value="N-GLYCOSYLATION PROTEIN EOS1"/>
    <property type="match status" value="1"/>
</dbReference>
<feature type="transmembrane region" description="Helical" evidence="1">
    <location>
        <begin position="87"/>
        <end position="107"/>
    </location>
</feature>
<reference evidence="2 3" key="1">
    <citation type="journal article" date="2011" name="Genome Biol.">
        <title>Comparative genome sequence analysis underscores mycoparasitism as the ancestral life style of Trichoderma.</title>
        <authorList>
            <person name="Kubicek C.P."/>
            <person name="Herrera-Estrella A."/>
            <person name="Seidl-Seiboth V."/>
            <person name="Martinez D.A."/>
            <person name="Druzhinina I.S."/>
            <person name="Thon M."/>
            <person name="Zeilinger S."/>
            <person name="Casas-Flores S."/>
            <person name="Horwitz B.A."/>
            <person name="Mukherjee P.K."/>
            <person name="Mukherjee M."/>
            <person name="Kredics L."/>
            <person name="Alcaraz L.D."/>
            <person name="Aerts A."/>
            <person name="Antal Z."/>
            <person name="Atanasova L."/>
            <person name="Cervantes-Badillo M.G."/>
            <person name="Challacombe J."/>
            <person name="Chertkov O."/>
            <person name="McCluskey K."/>
            <person name="Coulpier F."/>
            <person name="Deshpande N."/>
            <person name="von Doehren H."/>
            <person name="Ebbole D.J."/>
            <person name="Esquivel-Naranjo E.U."/>
            <person name="Fekete E."/>
            <person name="Flipphi M."/>
            <person name="Glaser F."/>
            <person name="Gomez-Rodriguez E.Y."/>
            <person name="Gruber S."/>
            <person name="Han C."/>
            <person name="Henrissat B."/>
            <person name="Hermosa R."/>
            <person name="Hernandez-Onate M."/>
            <person name="Karaffa L."/>
            <person name="Kosti I."/>
            <person name="Le Crom S."/>
            <person name="Lindquist E."/>
            <person name="Lucas S."/>
            <person name="Luebeck M."/>
            <person name="Luebeck P.S."/>
            <person name="Margeot A."/>
            <person name="Metz B."/>
            <person name="Misra M."/>
            <person name="Nevalainen H."/>
            <person name="Omann M."/>
            <person name="Packer N."/>
            <person name="Perrone G."/>
            <person name="Uresti-Rivera E.E."/>
            <person name="Salamov A."/>
            <person name="Schmoll M."/>
            <person name="Seiboth B."/>
            <person name="Shapiro H."/>
            <person name="Sukno S."/>
            <person name="Tamayo-Ramos J.A."/>
            <person name="Tisch D."/>
            <person name="Wiest A."/>
            <person name="Wilkinson H.H."/>
            <person name="Zhang M."/>
            <person name="Coutinho P.M."/>
            <person name="Kenerley C.M."/>
            <person name="Monte E."/>
            <person name="Baker S.E."/>
            <person name="Grigoriev I.V."/>
        </authorList>
    </citation>
    <scope>NUCLEOTIDE SEQUENCE [LARGE SCALE GENOMIC DNA]</scope>
    <source>
        <strain evidence="3">ATCC 20476 / IMI 206040</strain>
    </source>
</reference>
<evidence type="ECO:0000313" key="3">
    <source>
        <dbReference type="Proteomes" id="UP000005426"/>
    </source>
</evidence>
<evidence type="ECO:0000256" key="1">
    <source>
        <dbReference type="SAM" id="Phobius"/>
    </source>
</evidence>
<comment type="caution">
    <text evidence="2">The sequence shown here is derived from an EMBL/GenBank/DDBJ whole genome shotgun (WGS) entry which is preliminary data.</text>
</comment>
<keyword evidence="1" id="KW-0812">Transmembrane</keyword>
<organism evidence="2 3">
    <name type="scientific">Hypocrea atroviridis (strain ATCC 20476 / IMI 206040)</name>
    <name type="common">Trichoderma atroviride</name>
    <dbReference type="NCBI Taxonomy" id="452589"/>
    <lineage>
        <taxon>Eukaryota</taxon>
        <taxon>Fungi</taxon>
        <taxon>Dikarya</taxon>
        <taxon>Ascomycota</taxon>
        <taxon>Pezizomycotina</taxon>
        <taxon>Sordariomycetes</taxon>
        <taxon>Hypocreomycetidae</taxon>
        <taxon>Hypocreales</taxon>
        <taxon>Hypocreaceae</taxon>
        <taxon>Trichoderma</taxon>
    </lineage>
</organism>
<dbReference type="OMA" id="HVTHQKI"/>
<dbReference type="AlphaFoldDB" id="G9P3I9"/>
<feature type="transmembrane region" description="Helical" evidence="1">
    <location>
        <begin position="144"/>
        <end position="164"/>
    </location>
</feature>
<dbReference type="STRING" id="452589.G9P3I9"/>
<dbReference type="OrthoDB" id="2139606at2759"/>
<feature type="non-terminal residue" evidence="2">
    <location>
        <position position="203"/>
    </location>
</feature>
<evidence type="ECO:0008006" key="4">
    <source>
        <dbReference type="Google" id="ProtNLM"/>
    </source>
</evidence>
<dbReference type="GO" id="GO:0006487">
    <property type="term" value="P:protein N-linked glycosylation"/>
    <property type="evidence" value="ECO:0007669"/>
    <property type="project" value="TreeGrafter"/>
</dbReference>
<feature type="transmembrane region" description="Helical" evidence="1">
    <location>
        <begin position="113"/>
        <end position="132"/>
    </location>
</feature>
<name>G9P3I9_HYPAI</name>
<dbReference type="EMBL" id="ABDG02000026">
    <property type="protein sequence ID" value="EHK42947.1"/>
    <property type="molecule type" value="Genomic_DNA"/>
</dbReference>
<dbReference type="Pfam" id="PF12326">
    <property type="entry name" value="EOS1"/>
    <property type="match status" value="1"/>
</dbReference>
<feature type="transmembrane region" description="Helical" evidence="1">
    <location>
        <begin position="16"/>
        <end position="36"/>
    </location>
</feature>
<keyword evidence="3" id="KW-1185">Reference proteome</keyword>
<accession>G9P3I9</accession>
<dbReference type="eggNOG" id="ENOG502QTWB">
    <property type="taxonomic scope" value="Eukaryota"/>
</dbReference>
<dbReference type="GO" id="GO:0034599">
    <property type="term" value="P:cellular response to oxidative stress"/>
    <property type="evidence" value="ECO:0007669"/>
    <property type="project" value="InterPro"/>
</dbReference>
<evidence type="ECO:0000313" key="2">
    <source>
        <dbReference type="EMBL" id="EHK42947.1"/>
    </source>
</evidence>
<gene>
    <name evidence="2" type="ORF">TRIATDRAFT_247010</name>
</gene>
<dbReference type="HOGENOM" id="CLU_043164_0_0_1"/>
<keyword evidence="1" id="KW-1133">Transmembrane helix</keyword>
<keyword evidence="1" id="KW-0472">Membrane</keyword>
<dbReference type="InterPro" id="IPR021100">
    <property type="entry name" value="N-glycosylation_EOS1"/>
</dbReference>
<dbReference type="Proteomes" id="UP000005426">
    <property type="component" value="Unassembled WGS sequence"/>
</dbReference>
<dbReference type="PANTHER" id="PTHR28147">
    <property type="entry name" value="N-GLYCOSYLATION PROTEIN EOS1"/>
    <property type="match status" value="1"/>
</dbReference>
<sequence>MLQPRVAVVLNVPKPWHPWLFTLRLASILPALWWGLPSLLRLLIHFLPGPPDQFQLVRPLSGSCDPSGHDALQTLIHYTPQATIVRLLSINAVNAYLTLTVLSLTGGFQDPRLLLPGWVSIATTLTICYHVTHQKINIRKETSTSVNVFSIASYITMIVLLAHMQTYQSDYPIMPVVSKGNHLWEEGKHLVAHAKALIHEYAE</sequence>
<proteinExistence type="predicted"/>
<dbReference type="GO" id="GO:0005789">
    <property type="term" value="C:endoplasmic reticulum membrane"/>
    <property type="evidence" value="ECO:0007669"/>
    <property type="project" value="InterPro"/>
</dbReference>